<dbReference type="AlphaFoldDB" id="A5ZAW6"/>
<accession>A5ZAW6</accession>
<reference evidence="2 3" key="1">
    <citation type="submission" date="2007-03" db="EMBL/GenBank/DDBJ databases">
        <authorList>
            <person name="Fulton L."/>
            <person name="Clifton S."/>
            <person name="Fulton B."/>
            <person name="Xu J."/>
            <person name="Minx P."/>
            <person name="Pepin K.H."/>
            <person name="Johnson M."/>
            <person name="Thiruvilangam P."/>
            <person name="Bhonagiri V."/>
            <person name="Nash W.E."/>
            <person name="Mardis E.R."/>
            <person name="Wilson R.K."/>
        </authorList>
    </citation>
    <scope>NUCLEOTIDE SEQUENCE [LARGE SCALE GENOMIC DNA]</scope>
    <source>
        <strain evidence="2 3">ATCC 27560</strain>
    </source>
</reference>
<name>A5ZAW6_9FIRM</name>
<evidence type="ECO:0000313" key="3">
    <source>
        <dbReference type="Proteomes" id="UP000006000"/>
    </source>
</evidence>
<protein>
    <submittedName>
        <fullName evidence="2">Uncharacterized protein</fullName>
    </submittedName>
</protein>
<evidence type="ECO:0000256" key="1">
    <source>
        <dbReference type="SAM" id="Phobius"/>
    </source>
</evidence>
<reference evidence="2 3" key="2">
    <citation type="submission" date="2007-04" db="EMBL/GenBank/DDBJ databases">
        <title>Draft genome sequence of Eubacterium ventriosum (ATCC 27560).</title>
        <authorList>
            <person name="Sudarsanam P."/>
            <person name="Ley R."/>
            <person name="Guruge J."/>
            <person name="Turnbaugh P.J."/>
            <person name="Mahowald M."/>
            <person name="Liep D."/>
            <person name="Gordon J."/>
        </authorList>
    </citation>
    <scope>NUCLEOTIDE SEQUENCE [LARGE SCALE GENOMIC DNA]</scope>
    <source>
        <strain evidence="2 3">ATCC 27560</strain>
    </source>
</reference>
<sequence length="172" mass="18451">MSVSGILSSLSAISTSVSLIFTSNAFRSLPLKIPFVLASCCFNCGKTLSCKVLISLALSCTFIIRFLIWQNSAISMSSVGLGGISFSRIRFCRKSFAFATIPRNRLGSQPLLLMDWLAFSCISVCLTSKIFASEIPDNNAISAVLFHSCLAVLSASISAALGLFLPIFFVGR</sequence>
<keyword evidence="1" id="KW-1133">Transmembrane helix</keyword>
<feature type="transmembrane region" description="Helical" evidence="1">
    <location>
        <begin position="6"/>
        <end position="27"/>
    </location>
</feature>
<feature type="transmembrane region" description="Helical" evidence="1">
    <location>
        <begin position="144"/>
        <end position="170"/>
    </location>
</feature>
<dbReference type="EMBL" id="AAVL02000038">
    <property type="protein sequence ID" value="EDM50217.1"/>
    <property type="molecule type" value="Genomic_DNA"/>
</dbReference>
<comment type="caution">
    <text evidence="2">The sequence shown here is derived from an EMBL/GenBank/DDBJ whole genome shotgun (WGS) entry which is preliminary data.</text>
</comment>
<dbReference type="Proteomes" id="UP000006000">
    <property type="component" value="Unassembled WGS sequence"/>
</dbReference>
<dbReference type="HOGENOM" id="CLU_1552992_0_0_9"/>
<feature type="transmembrane region" description="Helical" evidence="1">
    <location>
        <begin position="48"/>
        <end position="68"/>
    </location>
</feature>
<proteinExistence type="predicted"/>
<organism evidence="2 3">
    <name type="scientific">Eubacterium ventriosum ATCC 27560</name>
    <dbReference type="NCBI Taxonomy" id="411463"/>
    <lineage>
        <taxon>Bacteria</taxon>
        <taxon>Bacillati</taxon>
        <taxon>Bacillota</taxon>
        <taxon>Clostridia</taxon>
        <taxon>Eubacteriales</taxon>
        <taxon>Eubacteriaceae</taxon>
        <taxon>Eubacterium</taxon>
    </lineage>
</organism>
<evidence type="ECO:0000313" key="2">
    <source>
        <dbReference type="EMBL" id="EDM50217.1"/>
    </source>
</evidence>
<keyword evidence="1" id="KW-0812">Transmembrane</keyword>
<keyword evidence="1" id="KW-0472">Membrane</keyword>
<gene>
    <name evidence="2" type="ORF">EUBVEN_02869</name>
</gene>